<reference evidence="1 2" key="1">
    <citation type="journal article" date="2016" name="Antonie Van Leeuwenhoek">
        <title>Nocardia donostiensis sp. nov., isolated from human respiratory specimens.</title>
        <authorList>
            <person name="Ercibengoa M."/>
            <person name="Bell M."/>
            <person name="Marimon J.M."/>
            <person name="Humrighouse B."/>
            <person name="Klenk H.P."/>
            <person name="Potter G."/>
            <person name="Perez-Trallero E."/>
        </authorList>
    </citation>
    <scope>NUCLEOTIDE SEQUENCE [LARGE SCALE GENOMIC DNA]</scope>
    <source>
        <strain evidence="1 2">X1655</strain>
    </source>
</reference>
<organism evidence="1 2">
    <name type="scientific">Nocardia donostiensis</name>
    <dbReference type="NCBI Taxonomy" id="1538463"/>
    <lineage>
        <taxon>Bacteria</taxon>
        <taxon>Bacillati</taxon>
        <taxon>Actinomycetota</taxon>
        <taxon>Actinomycetes</taxon>
        <taxon>Mycobacteriales</taxon>
        <taxon>Nocardiaceae</taxon>
        <taxon>Nocardia</taxon>
    </lineage>
</organism>
<dbReference type="STRING" id="1538463.B0T36_12690"/>
<keyword evidence="2" id="KW-1185">Reference proteome</keyword>
<dbReference type="AlphaFoldDB" id="A0A1V2TJ45"/>
<name>A0A1V2TJ45_9NOCA</name>
<sequence>MTSMETRFRDAAGTVPLPSPWDLNAYLAEVAAHRKRPVSLQPVHRSALTDIGCAGNGLWVARKYDDIIVYDASASGRNADHIVLHAVGHMLLGHGADPDSDATPGPEALTPALADALSSISPGSITQVLGRHEFGPEREQEAGVFAEMTMVYASLPRKRSRSFRLFGLRRKR</sequence>
<evidence type="ECO:0008006" key="3">
    <source>
        <dbReference type="Google" id="ProtNLM"/>
    </source>
</evidence>
<gene>
    <name evidence="1" type="ORF">B0T46_08430</name>
</gene>
<proteinExistence type="predicted"/>
<comment type="caution">
    <text evidence="1">The sequence shown here is derived from an EMBL/GenBank/DDBJ whole genome shotgun (WGS) entry which is preliminary data.</text>
</comment>
<dbReference type="RefSeq" id="WP_077115897.1">
    <property type="nucleotide sequence ID" value="NZ_LOKT01000007.1"/>
</dbReference>
<evidence type="ECO:0000313" key="1">
    <source>
        <dbReference type="EMBL" id="ONM49371.1"/>
    </source>
</evidence>
<dbReference type="Proteomes" id="UP000188836">
    <property type="component" value="Unassembled WGS sequence"/>
</dbReference>
<protein>
    <recommendedName>
        <fullName evidence="3">IrrE N-terminal-like domain-containing protein</fullName>
    </recommendedName>
</protein>
<accession>A0A1V2TJ45</accession>
<evidence type="ECO:0000313" key="2">
    <source>
        <dbReference type="Proteomes" id="UP000188836"/>
    </source>
</evidence>
<dbReference type="EMBL" id="MUMY01000005">
    <property type="protein sequence ID" value="ONM49371.1"/>
    <property type="molecule type" value="Genomic_DNA"/>
</dbReference>